<dbReference type="EMBL" id="OB729926">
    <property type="protein sequence ID" value="CAD7239537.1"/>
    <property type="molecule type" value="Genomic_DNA"/>
</dbReference>
<evidence type="ECO:0000256" key="1">
    <source>
        <dbReference type="ARBA" id="ARBA00001968"/>
    </source>
</evidence>
<evidence type="ECO:0000256" key="2">
    <source>
        <dbReference type="ARBA" id="ARBA00022801"/>
    </source>
</evidence>
<dbReference type="AlphaFoldDB" id="A0A7R8WX38"/>
<dbReference type="OrthoDB" id="10267058at2759"/>
<organism evidence="3">
    <name type="scientific">Cyprideis torosa</name>
    <dbReference type="NCBI Taxonomy" id="163714"/>
    <lineage>
        <taxon>Eukaryota</taxon>
        <taxon>Metazoa</taxon>
        <taxon>Ecdysozoa</taxon>
        <taxon>Arthropoda</taxon>
        <taxon>Crustacea</taxon>
        <taxon>Oligostraca</taxon>
        <taxon>Ostracoda</taxon>
        <taxon>Podocopa</taxon>
        <taxon>Podocopida</taxon>
        <taxon>Cytherocopina</taxon>
        <taxon>Cytheroidea</taxon>
        <taxon>Cytherideidae</taxon>
        <taxon>Cyprideis</taxon>
    </lineage>
</organism>
<dbReference type="GO" id="GO:0047429">
    <property type="term" value="F:nucleoside triphosphate diphosphatase activity"/>
    <property type="evidence" value="ECO:0007669"/>
    <property type="project" value="InterPro"/>
</dbReference>
<accession>A0A7R8WX38</accession>
<name>A0A7R8WX38_9CRUS</name>
<dbReference type="Gene3D" id="3.90.950.10">
    <property type="match status" value="1"/>
</dbReference>
<protein>
    <submittedName>
        <fullName evidence="3">Uncharacterized protein</fullName>
    </submittedName>
</protein>
<dbReference type="Pfam" id="PF02545">
    <property type="entry name" value="Maf"/>
    <property type="match status" value="1"/>
</dbReference>
<dbReference type="PANTHER" id="PTHR43213">
    <property type="entry name" value="BIFUNCTIONAL DTTP/UTP PYROPHOSPHATASE/METHYLTRANSFERASE PROTEIN-RELATED"/>
    <property type="match status" value="1"/>
</dbReference>
<comment type="cofactor">
    <cofactor evidence="1">
        <name>a divalent metal cation</name>
        <dbReference type="ChEBI" id="CHEBI:60240"/>
    </cofactor>
</comment>
<dbReference type="InterPro" id="IPR003697">
    <property type="entry name" value="Maf-like"/>
</dbReference>
<proteinExistence type="predicted"/>
<dbReference type="PANTHER" id="PTHR43213:SF5">
    <property type="entry name" value="BIFUNCTIONAL DTTP_UTP PYROPHOSPHATASE_METHYLTRANSFERASE PROTEIN-RELATED"/>
    <property type="match status" value="1"/>
</dbReference>
<keyword evidence="2" id="KW-0378">Hydrolase</keyword>
<dbReference type="InterPro" id="IPR029001">
    <property type="entry name" value="ITPase-like_fam"/>
</dbReference>
<gene>
    <name evidence="3" type="ORF">CTOB1V02_LOCUS17352</name>
</gene>
<sequence length="79" mass="8672">MGIQFDVRPAKVNEVYPENLTAAEIAGYLSKIKADAFNTDDLKKNTLVITADTIVTLDGEVLGKPESRDDAIHILKRLS</sequence>
<evidence type="ECO:0000313" key="3">
    <source>
        <dbReference type="EMBL" id="CAD7239537.1"/>
    </source>
</evidence>
<reference evidence="3" key="1">
    <citation type="submission" date="2020-11" db="EMBL/GenBank/DDBJ databases">
        <authorList>
            <person name="Tran Van P."/>
        </authorList>
    </citation>
    <scope>NUCLEOTIDE SEQUENCE</scope>
</reference>
<feature type="non-terminal residue" evidence="3">
    <location>
        <position position="79"/>
    </location>
</feature>
<dbReference type="SUPFAM" id="SSF52972">
    <property type="entry name" value="ITPase-like"/>
    <property type="match status" value="1"/>
</dbReference>